<evidence type="ECO:0008006" key="7">
    <source>
        <dbReference type="Google" id="ProtNLM"/>
    </source>
</evidence>
<dbReference type="Proteomes" id="UP000283644">
    <property type="component" value="Unassembled WGS sequence"/>
</dbReference>
<comment type="caution">
    <text evidence="5">The sequence shown here is derived from an EMBL/GenBank/DDBJ whole genome shotgun (WGS) entry which is preliminary data.</text>
</comment>
<evidence type="ECO:0000259" key="2">
    <source>
        <dbReference type="Pfam" id="PF13556"/>
    </source>
</evidence>
<dbReference type="InterPro" id="IPR025751">
    <property type="entry name" value="RsbRD_N_dom"/>
</dbReference>
<dbReference type="InterPro" id="IPR042070">
    <property type="entry name" value="PucR_C-HTH_sf"/>
</dbReference>
<dbReference type="InterPro" id="IPR025736">
    <property type="entry name" value="PucR_C-HTH_dom"/>
</dbReference>
<dbReference type="Gene3D" id="1.10.10.2840">
    <property type="entry name" value="PucR C-terminal helix-turn-helix domain"/>
    <property type="match status" value="1"/>
</dbReference>
<dbReference type="Pfam" id="PF13556">
    <property type="entry name" value="HTH_30"/>
    <property type="match status" value="1"/>
</dbReference>
<keyword evidence="6" id="KW-1185">Reference proteome</keyword>
<feature type="domain" description="RsbT co-antagonist protein RsbRD N-terminal" evidence="3">
    <location>
        <begin position="29"/>
        <end position="163"/>
    </location>
</feature>
<accession>A0A417XXX0</accession>
<organism evidence="5 6">
    <name type="scientific">Nocardioides immobilis</name>
    <dbReference type="NCBI Taxonomy" id="2049295"/>
    <lineage>
        <taxon>Bacteria</taxon>
        <taxon>Bacillati</taxon>
        <taxon>Actinomycetota</taxon>
        <taxon>Actinomycetes</taxon>
        <taxon>Propionibacteriales</taxon>
        <taxon>Nocardioidaceae</taxon>
        <taxon>Nocardioides</taxon>
    </lineage>
</organism>
<gene>
    <name evidence="5" type="ORF">D0Z08_19925</name>
</gene>
<dbReference type="AlphaFoldDB" id="A0A417XXX0"/>
<evidence type="ECO:0000259" key="4">
    <source>
        <dbReference type="Pfam" id="PF17853"/>
    </source>
</evidence>
<dbReference type="PANTHER" id="PTHR33744:SF1">
    <property type="entry name" value="DNA-BINDING TRANSCRIPTIONAL ACTIVATOR ADER"/>
    <property type="match status" value="1"/>
</dbReference>
<dbReference type="OrthoDB" id="3663486at2"/>
<proteinExistence type="inferred from homology"/>
<evidence type="ECO:0000313" key="5">
    <source>
        <dbReference type="EMBL" id="RHW25233.1"/>
    </source>
</evidence>
<evidence type="ECO:0000256" key="1">
    <source>
        <dbReference type="ARBA" id="ARBA00006754"/>
    </source>
</evidence>
<sequence>MADFSASDLEAWVREYAATVGADDVVRGFARRVDESIVAAIPEIAADPTLRRDLAASSFSQWEAFLARLPRSYEFELPGPAGNLARSLARRGQDLGVLLKVYRTVYPTVFEIFTDVTDRLGDQDPPPDQALKLLWNRAVQWLDDSVETLIATYYEERQLLAEGALIRRSQLIKEVLDDPAADSDAASRDLAHPLNQWQTALVLWDSDARGQGSQPLLDLAARAAQLLGAPRPLALPISTHDVWCWVATPTRPDAAALKELAADVEELHAHVAVGTPQPAVAGFRAGHAEAAAVQRLCLAAARAPAVVEFADVELLCLLSTDEPMLARMVQREVGPLLGADKNLAPVRETALAYLSQRQNVEATADLLFVHKNTVRYRLARAEELLGHPLTDNAAKVEVALRYVSLFGPPVSMARY</sequence>
<dbReference type="EMBL" id="QXGH01000025">
    <property type="protein sequence ID" value="RHW25233.1"/>
    <property type="molecule type" value="Genomic_DNA"/>
</dbReference>
<protein>
    <recommendedName>
        <fullName evidence="7">PucR family transcriptional regulator</fullName>
    </recommendedName>
</protein>
<reference evidence="5 6" key="1">
    <citation type="submission" date="2018-09" db="EMBL/GenBank/DDBJ databases">
        <title>Genome sequencing of Nocardioides immobilis CCTCC AB 2017083 for comparison to Nocardioides silvaticus.</title>
        <authorList>
            <person name="Li C."/>
            <person name="Wang G."/>
        </authorList>
    </citation>
    <scope>NUCLEOTIDE SEQUENCE [LARGE SCALE GENOMIC DNA]</scope>
    <source>
        <strain evidence="5 6">CCTCC AB 2017083</strain>
    </source>
</reference>
<dbReference type="InterPro" id="IPR041522">
    <property type="entry name" value="CdaR_GGDEF"/>
</dbReference>
<dbReference type="InterPro" id="IPR051448">
    <property type="entry name" value="CdaR-like_regulators"/>
</dbReference>
<dbReference type="RefSeq" id="WP_118927017.1">
    <property type="nucleotide sequence ID" value="NZ_QXGH01000025.1"/>
</dbReference>
<dbReference type="Pfam" id="PF14361">
    <property type="entry name" value="RsbRD_N"/>
    <property type="match status" value="1"/>
</dbReference>
<name>A0A417XXX0_9ACTN</name>
<dbReference type="PANTHER" id="PTHR33744">
    <property type="entry name" value="CARBOHYDRATE DIACID REGULATOR"/>
    <property type="match status" value="1"/>
</dbReference>
<dbReference type="Pfam" id="PF17853">
    <property type="entry name" value="GGDEF_2"/>
    <property type="match status" value="1"/>
</dbReference>
<evidence type="ECO:0000313" key="6">
    <source>
        <dbReference type="Proteomes" id="UP000283644"/>
    </source>
</evidence>
<feature type="domain" description="PucR C-terminal helix-turn-helix" evidence="2">
    <location>
        <begin position="347"/>
        <end position="400"/>
    </location>
</feature>
<feature type="domain" description="CdaR GGDEF-like" evidence="4">
    <location>
        <begin position="183"/>
        <end position="295"/>
    </location>
</feature>
<comment type="similarity">
    <text evidence="1">Belongs to the CdaR family.</text>
</comment>
<evidence type="ECO:0000259" key="3">
    <source>
        <dbReference type="Pfam" id="PF14361"/>
    </source>
</evidence>